<dbReference type="EMBL" id="HBIW01006316">
    <property type="protein sequence ID" value="CAE0689810.1"/>
    <property type="molecule type" value="Transcribed_RNA"/>
</dbReference>
<dbReference type="GO" id="GO:0005930">
    <property type="term" value="C:axoneme"/>
    <property type="evidence" value="ECO:0007669"/>
    <property type="project" value="TreeGrafter"/>
</dbReference>
<sequence>MGKKGKKSKAELEAERIEEERLAEERRVAEEKAEAERVERERIAAEKLKAEQKAYREEELQRLQDELRDEEGNLPRRRSKINALREEAETDRNWTHFRNCVQVPTGDDALAVNGYQARLEQDMNEEKIRHEFAGRFTIEHSLSRIQEIEGVARGVEGARADALARGDLASAAACDVQLHNLRDAVVQRLNRCTADVLQHSDDYKLVNEQDPDKREMLALAKDDVSGSAQATRIAIWANMKQTMQRGPFKQLSFGDGVDVHVDLPKALGTQRLCVRAMVLGGAHVGPTRRNTGETLLQRRASMDLPEGEDGSLLAGRDMLPLGGSVQVEVLGLPPPARRLKQGWFVTPVTGLSTSVDVKPFPEYEEDKPFRYEAKDPEPNKYIRLRVSLPPTVVPPEEEGALRVMWFDTACDKWVDGTTCEIKLSGREVSWVSNRTGVLCIAQPRTLDLFYKSWSLSPALPAVQDGPSEVEEACAVLSLETPRMTVKIEARGDGSCRLVGPDRPELKPLMTNSTTAGRLIAELSKCGIHLAPDALDEEAVASRGGNWAAKDESVEQKLCEELAALAAGFDVANDPSAKGLPSGRCSVRLRETAMYVAAASGQETTMDYDTLLVERDHASKSFQNAMDCGALPAPGVKCQLVQGGSASGNPETDRPFDDSLAPGAESHVFLARAARPVASEEAFDRVGAAPLRFQQAVEELLHLTRPFSFC</sequence>
<organism evidence="5">
    <name type="scientific">Pelagomonas calceolata</name>
    <dbReference type="NCBI Taxonomy" id="35677"/>
    <lineage>
        <taxon>Eukaryota</taxon>
        <taxon>Sar</taxon>
        <taxon>Stramenopiles</taxon>
        <taxon>Ochrophyta</taxon>
        <taxon>Pelagophyceae</taxon>
        <taxon>Pelagomonadales</taxon>
        <taxon>Pelagomonadaceae</taxon>
        <taxon>Pelagomonas</taxon>
    </lineage>
</organism>
<name>A0A6S8TBC3_9STRA</name>
<dbReference type="Proteomes" id="UP000789595">
    <property type="component" value="Unassembled WGS sequence"/>
</dbReference>
<reference evidence="5" key="1">
    <citation type="submission" date="2021-01" db="EMBL/GenBank/DDBJ databases">
        <authorList>
            <person name="Corre E."/>
            <person name="Pelletier E."/>
            <person name="Niang G."/>
            <person name="Scheremetjew M."/>
            <person name="Finn R."/>
            <person name="Kale V."/>
            <person name="Holt S."/>
            <person name="Cochrane G."/>
            <person name="Meng A."/>
            <person name="Brown T."/>
            <person name="Cohen L."/>
        </authorList>
    </citation>
    <scope>NUCLEOTIDE SEQUENCE</scope>
    <source>
        <strain evidence="5">CCMP1756</strain>
    </source>
</reference>
<dbReference type="GO" id="GO:0008017">
    <property type="term" value="F:microtubule binding"/>
    <property type="evidence" value="ECO:0007669"/>
    <property type="project" value="TreeGrafter"/>
</dbReference>
<evidence type="ECO:0000313" key="6">
    <source>
        <dbReference type="EMBL" id="CAH0369141.1"/>
    </source>
</evidence>
<evidence type="ECO:0000259" key="3">
    <source>
        <dbReference type="Pfam" id="PF15927"/>
    </source>
</evidence>
<dbReference type="PANTHER" id="PTHR20929:SF11">
    <property type="entry name" value="DYNEIN AXONEMAL INTERMEDIATE CHAIN 7"/>
    <property type="match status" value="1"/>
</dbReference>
<dbReference type="InterPro" id="IPR031826">
    <property type="entry name" value="IC97/Casc1_N"/>
</dbReference>
<accession>A0A6S8TBC3</accession>
<reference evidence="6" key="2">
    <citation type="submission" date="2021-11" db="EMBL/GenBank/DDBJ databases">
        <authorList>
            <consortium name="Genoscope - CEA"/>
            <person name="William W."/>
        </authorList>
    </citation>
    <scope>NUCLEOTIDE SEQUENCE</scope>
</reference>
<dbReference type="GO" id="GO:0048487">
    <property type="term" value="F:beta-tubulin binding"/>
    <property type="evidence" value="ECO:0007669"/>
    <property type="project" value="TreeGrafter"/>
</dbReference>
<feature type="region of interest" description="Disordered" evidence="2">
    <location>
        <begin position="1"/>
        <end position="39"/>
    </location>
</feature>
<protein>
    <recommendedName>
        <fullName evidence="3">IC97/Casc1 N-terminal domain-containing protein</fullName>
    </recommendedName>
</protein>
<dbReference type="OrthoDB" id="297923at2759"/>
<evidence type="ECO:0000256" key="2">
    <source>
        <dbReference type="SAM" id="MobiDB-lite"/>
    </source>
</evidence>
<gene>
    <name evidence="4" type="ORF">PCAL00307_LOCUS5245</name>
    <name evidence="5" type="ORF">PCAL00307_LOCUS5246</name>
    <name evidence="6" type="ORF">PECAL_2P22510</name>
</gene>
<evidence type="ECO:0000313" key="7">
    <source>
        <dbReference type="Proteomes" id="UP000789595"/>
    </source>
</evidence>
<dbReference type="InterPro" id="IPR023247">
    <property type="entry name" value="IC97/Dnai7-like"/>
</dbReference>
<feature type="compositionally biased region" description="Basic and acidic residues" evidence="2">
    <location>
        <begin position="8"/>
        <end position="39"/>
    </location>
</feature>
<comment type="similarity">
    <text evidence="1">Belongs to the DNAI7 family.</text>
</comment>
<dbReference type="EMBL" id="CAKKNE010000002">
    <property type="protein sequence ID" value="CAH0369141.1"/>
    <property type="molecule type" value="Genomic_DNA"/>
</dbReference>
<feature type="domain" description="IC97/Casc1 N-terminal" evidence="3">
    <location>
        <begin position="18"/>
        <end position="240"/>
    </location>
</feature>
<dbReference type="Pfam" id="PF15927">
    <property type="entry name" value="Casc1_N"/>
    <property type="match status" value="1"/>
</dbReference>
<keyword evidence="7" id="KW-1185">Reference proteome</keyword>
<evidence type="ECO:0000313" key="5">
    <source>
        <dbReference type="EMBL" id="CAE0689811.1"/>
    </source>
</evidence>
<dbReference type="AlphaFoldDB" id="A0A6S8TBC3"/>
<evidence type="ECO:0000256" key="1">
    <source>
        <dbReference type="ARBA" id="ARBA00024332"/>
    </source>
</evidence>
<dbReference type="PANTHER" id="PTHR20929">
    <property type="entry name" value="LUNG ADENOMA SUSCEPTIBILITY 1-RELATED"/>
    <property type="match status" value="1"/>
</dbReference>
<dbReference type="EMBL" id="HBIW01006317">
    <property type="protein sequence ID" value="CAE0689811.1"/>
    <property type="molecule type" value="Transcribed_RNA"/>
</dbReference>
<evidence type="ECO:0000313" key="4">
    <source>
        <dbReference type="EMBL" id="CAE0689810.1"/>
    </source>
</evidence>
<proteinExistence type="inferred from homology"/>